<dbReference type="PANTHER" id="PTHR45982">
    <property type="entry name" value="REGULATOR OF CHROMOSOME CONDENSATION"/>
    <property type="match status" value="1"/>
</dbReference>
<keyword evidence="2" id="KW-0677">Repeat</keyword>
<dbReference type="SUPFAM" id="SSF50985">
    <property type="entry name" value="RCC1/BLIP-II"/>
    <property type="match status" value="2"/>
</dbReference>
<dbReference type="InterPro" id="IPR000408">
    <property type="entry name" value="Reg_chr_condens"/>
</dbReference>
<dbReference type="PANTHER" id="PTHR45982:SF1">
    <property type="entry name" value="REGULATOR OF CHROMOSOME CONDENSATION"/>
    <property type="match status" value="1"/>
</dbReference>
<dbReference type="Pfam" id="PF05345">
    <property type="entry name" value="He_PIG"/>
    <property type="match status" value="3"/>
</dbReference>
<proteinExistence type="predicted"/>
<dbReference type="Pfam" id="PF13540">
    <property type="entry name" value="RCC1_2"/>
    <property type="match status" value="1"/>
</dbReference>
<protein>
    <submittedName>
        <fullName evidence="6">Alpha-tubulin suppressor</fullName>
    </submittedName>
</protein>
<dbReference type="Pfam" id="PF25390">
    <property type="entry name" value="WD40_RLD"/>
    <property type="match status" value="1"/>
</dbReference>
<dbReference type="GO" id="GO:0016020">
    <property type="term" value="C:membrane"/>
    <property type="evidence" value="ECO:0007669"/>
    <property type="project" value="InterPro"/>
</dbReference>
<keyword evidence="1" id="KW-0344">Guanine-nucleotide releasing factor</keyword>
<dbReference type="GO" id="GO:0005975">
    <property type="term" value="P:carbohydrate metabolic process"/>
    <property type="evidence" value="ECO:0007669"/>
    <property type="project" value="UniProtKB-ARBA"/>
</dbReference>
<dbReference type="InterPro" id="IPR015919">
    <property type="entry name" value="Cadherin-like_sf"/>
</dbReference>
<feature type="region of interest" description="Disordered" evidence="3">
    <location>
        <begin position="1"/>
        <end position="60"/>
    </location>
</feature>
<dbReference type="SUPFAM" id="SSF49313">
    <property type="entry name" value="Cadherin-like"/>
    <property type="match status" value="3"/>
</dbReference>
<dbReference type="STRING" id="988821.SAMN05421867_10336"/>
<accession>A0A1I0WJW8</accession>
<dbReference type="GO" id="GO:0005085">
    <property type="term" value="F:guanyl-nucleotide exchange factor activity"/>
    <property type="evidence" value="ECO:0007669"/>
    <property type="project" value="TreeGrafter"/>
</dbReference>
<organism evidence="6 7">
    <name type="scientific">Cellulomonas marina</name>
    <dbReference type="NCBI Taxonomy" id="988821"/>
    <lineage>
        <taxon>Bacteria</taxon>
        <taxon>Bacillati</taxon>
        <taxon>Actinomycetota</taxon>
        <taxon>Actinomycetes</taxon>
        <taxon>Micrococcales</taxon>
        <taxon>Cellulomonadaceae</taxon>
        <taxon>Cellulomonas</taxon>
    </lineage>
</organism>
<dbReference type="InterPro" id="IPR013783">
    <property type="entry name" value="Ig-like_fold"/>
</dbReference>
<dbReference type="GO" id="GO:0005509">
    <property type="term" value="F:calcium ion binding"/>
    <property type="evidence" value="ECO:0007669"/>
    <property type="project" value="InterPro"/>
</dbReference>
<reference evidence="6 7" key="1">
    <citation type="submission" date="2016-10" db="EMBL/GenBank/DDBJ databases">
        <authorList>
            <person name="de Groot N.N."/>
        </authorList>
    </citation>
    <scope>NUCLEOTIDE SEQUENCE [LARGE SCALE GENOMIC DNA]</scope>
    <source>
        <strain evidence="6 7">CGMCC 4.6945</strain>
    </source>
</reference>
<evidence type="ECO:0000313" key="6">
    <source>
        <dbReference type="EMBL" id="SFA88687.1"/>
    </source>
</evidence>
<evidence type="ECO:0000256" key="1">
    <source>
        <dbReference type="ARBA" id="ARBA00022658"/>
    </source>
</evidence>
<dbReference type="InterPro" id="IPR009091">
    <property type="entry name" value="RCC1/BLIP-II"/>
</dbReference>
<keyword evidence="4" id="KW-1133">Transmembrane helix</keyword>
<feature type="transmembrane region" description="Helical" evidence="4">
    <location>
        <begin position="58"/>
        <end position="80"/>
    </location>
</feature>
<dbReference type="EMBL" id="FOKA01000003">
    <property type="protein sequence ID" value="SFA88687.1"/>
    <property type="molecule type" value="Genomic_DNA"/>
</dbReference>
<name>A0A1I0WJW8_9CELL</name>
<evidence type="ECO:0000256" key="4">
    <source>
        <dbReference type="SAM" id="Phobius"/>
    </source>
</evidence>
<dbReference type="PROSITE" id="PS50012">
    <property type="entry name" value="RCC1_3"/>
    <property type="match status" value="4"/>
</dbReference>
<sequence>MTQVTPERYGPPRVERAGAGDMGVGTGFEVSGVAGGRTRRGGVTDGRRRDGGPRRRPALARPAPVLVGGVVAALVATLALTTGAPGAVAADPPAGLRFDATTPLPGTGRVGEPYRVDLDAAGAADERFAVTAGSLPAGLVLDAATGVVSGAPRAAGARTVTVTATSAAAAAPADLRVTLRVVDAGRAPGGVEPAAGRIGGGASVLVDVPGARFTQVSLGVGTGYGLTEDGTLWSWGDGSRGERGAGGTWRFGDEYPYNDIVSSEGVTTTPGVVPLALPPGVTPVEVQGSTGAARAVATDGSVWVWGWNDSGALVPDGDLILFRPVRVDLPGLAAGVRAVEVDGGRTSSVVRTSDGGLWTWGYGYAGETGVPGDGRRPVPAPLPLPGGVRVTQVATTEDRTAVRAADGSVWAWGGSTPLLAPDGTVLDLSRGPVRVPLPVAAAEVDLPLGYRDAPLLVVRGTDGAVWSLGSAPAVRTVPALPPGVALTATEVLGTGEVLALSSDGAVRRWRPGGDVAAATPAPVPLPAGVAAGAVAAGFDTVLVRTPAGEAWGWGGNRSGALGDGTTTDRATPVRTRVPVVPAAVELGGVPATGVRPVDVARAVAVTPEHAAGTVDVVLRTTLAGGSPGPVTRHAGAYTYRGTNPVWTSGQPSLVTVGTPYAWVPAVTATGAPAFAVVAGALPPGLVLDARTGAVTGTATAAGTSTATVRVVDDWGSATTTWTFTAGDVPRITSVPASGTVGTAYRHALMTSGQGATTFALVAGALPPGLRLDTAARTVAGTPTGAGTWAYTLRVTSPFGSSEASFSVVVVAAGAAAPGVSPRSGPPTGGTRVTVDVPGGAWRTVVAGPDHTLALAGDGTVYAWGDNQYCQLGDGGVWVPGDERFEIGACSTPSRDVPRPVRLALPAGVRVTALEAGPYGSVALASDGTVWRWGLTGAEPGFGTSVLDVDAVPTAVPLPGGRRATGISAGYTWVAVASGDGSLWAWGTQTRSRLGSVVESATVRTPVRLALALPTGVRIRDVTAGTDAGAVVATDGSVWTWGADDVGQLGDGGDAGDQPVPVRVRPALPAGVRALAVEAGDGYTLLVASDGSVWGWGRDDGRLGRDEVLGDSTVPDRSALDLPDGVGVRVIALTTPVPGGRTSVRALGTDGVLWAWGTARPAPIREVVPPRLTWVTVGGRGDGTAATGVTADGVRWDWPPEGPPEGAIGGPVEFSTPVRAAQPVTATGVVLGTAAATGLTAAGPARVSVLTPALPAGTVDVRVTTDYADGTPGPTSRSLRAFTVTAP</sequence>
<dbReference type="Gene3D" id="2.130.10.30">
    <property type="entry name" value="Regulator of chromosome condensation 1/beta-lactamase-inhibitor protein II"/>
    <property type="match status" value="3"/>
</dbReference>
<dbReference type="InterPro" id="IPR058923">
    <property type="entry name" value="RCC1-like_dom"/>
</dbReference>
<keyword evidence="4" id="KW-0812">Transmembrane</keyword>
<dbReference type="InterPro" id="IPR051553">
    <property type="entry name" value="Ran_GTPase-activating"/>
</dbReference>
<feature type="domain" description="RCC1-like" evidence="5">
    <location>
        <begin position="843"/>
        <end position="1157"/>
    </location>
</feature>
<evidence type="ECO:0000313" key="7">
    <source>
        <dbReference type="Proteomes" id="UP000199012"/>
    </source>
</evidence>
<dbReference type="Gene3D" id="2.60.40.10">
    <property type="entry name" value="Immunoglobulins"/>
    <property type="match status" value="3"/>
</dbReference>
<evidence type="ECO:0000256" key="2">
    <source>
        <dbReference type="ARBA" id="ARBA00022737"/>
    </source>
</evidence>
<keyword evidence="4" id="KW-0472">Membrane</keyword>
<dbReference type="Proteomes" id="UP000199012">
    <property type="component" value="Unassembled WGS sequence"/>
</dbReference>
<keyword evidence="7" id="KW-1185">Reference proteome</keyword>
<gene>
    <name evidence="6" type="ORF">SAMN05421867_10336</name>
</gene>
<dbReference type="GO" id="GO:0005737">
    <property type="term" value="C:cytoplasm"/>
    <property type="evidence" value="ECO:0007669"/>
    <property type="project" value="TreeGrafter"/>
</dbReference>
<evidence type="ECO:0000259" key="5">
    <source>
        <dbReference type="Pfam" id="PF25390"/>
    </source>
</evidence>
<evidence type="ECO:0000256" key="3">
    <source>
        <dbReference type="SAM" id="MobiDB-lite"/>
    </source>
</evidence>